<keyword evidence="3" id="KW-0408">Iron</keyword>
<evidence type="ECO:0000256" key="2">
    <source>
        <dbReference type="ARBA" id="ARBA00022723"/>
    </source>
</evidence>
<protein>
    <recommendedName>
        <fullName evidence="9">Cytochrome b5 heme-binding domain-containing protein</fullName>
    </recommendedName>
</protein>
<feature type="region of interest" description="Disordered" evidence="5">
    <location>
        <begin position="195"/>
        <end position="241"/>
    </location>
</feature>
<evidence type="ECO:0000313" key="6">
    <source>
        <dbReference type="EMBL" id="EDS44353.1"/>
    </source>
</evidence>
<dbReference type="OMA" id="CEEDTIA"/>
<dbReference type="EnsemblMetazoa" id="CPIJ005308-RA">
    <property type="protein sequence ID" value="CPIJ005308-PA"/>
    <property type="gene ID" value="CPIJ005308"/>
</dbReference>
<dbReference type="eggNOG" id="KOG0537">
    <property type="taxonomic scope" value="Eukaryota"/>
</dbReference>
<evidence type="ECO:0000256" key="5">
    <source>
        <dbReference type="SAM" id="MobiDB-lite"/>
    </source>
</evidence>
<dbReference type="Gene3D" id="3.10.120.10">
    <property type="entry name" value="Cytochrome b5-like heme/steroid binding domain"/>
    <property type="match status" value="1"/>
</dbReference>
<dbReference type="AlphaFoldDB" id="B0WD81"/>
<comment type="similarity">
    <text evidence="4">Belongs to the cytochrome b5 family.</text>
</comment>
<keyword evidence="2" id="KW-0479">Metal-binding</keyword>
<dbReference type="FunCoup" id="B0WD81">
    <property type="interactions" value="1"/>
</dbReference>
<name>B0WD81_CULQU</name>
<dbReference type="SUPFAM" id="SSF55856">
    <property type="entry name" value="Cytochrome b5-like heme/steroid binding domain"/>
    <property type="match status" value="1"/>
</dbReference>
<dbReference type="STRING" id="7176.B0WD81"/>
<evidence type="ECO:0000313" key="7">
    <source>
        <dbReference type="EnsemblMetazoa" id="CPIJ005308-PA"/>
    </source>
</evidence>
<dbReference type="PANTHER" id="PTHR21281:SF0">
    <property type="entry name" value="CYTOCHROME B5 DOMAIN-CONTAINING PROTEIN 1"/>
    <property type="match status" value="1"/>
</dbReference>
<dbReference type="KEGG" id="cqu:CpipJ_CPIJ005308"/>
<dbReference type="VEuPathDB" id="VectorBase:CPIJ005308"/>
<organism>
    <name type="scientific">Culex quinquefasciatus</name>
    <name type="common">Southern house mosquito</name>
    <name type="synonym">Culex pungens</name>
    <dbReference type="NCBI Taxonomy" id="7176"/>
    <lineage>
        <taxon>Eukaryota</taxon>
        <taxon>Metazoa</taxon>
        <taxon>Ecdysozoa</taxon>
        <taxon>Arthropoda</taxon>
        <taxon>Hexapoda</taxon>
        <taxon>Insecta</taxon>
        <taxon>Pterygota</taxon>
        <taxon>Neoptera</taxon>
        <taxon>Endopterygota</taxon>
        <taxon>Diptera</taxon>
        <taxon>Nematocera</taxon>
        <taxon>Culicoidea</taxon>
        <taxon>Culicidae</taxon>
        <taxon>Culicinae</taxon>
        <taxon>Culicini</taxon>
        <taxon>Culex</taxon>
        <taxon>Culex</taxon>
    </lineage>
</organism>
<dbReference type="OrthoDB" id="260091at2759"/>
<keyword evidence="1" id="KW-0349">Heme</keyword>
<evidence type="ECO:0000256" key="4">
    <source>
        <dbReference type="ARBA" id="ARBA00038168"/>
    </source>
</evidence>
<evidence type="ECO:0000256" key="1">
    <source>
        <dbReference type="ARBA" id="ARBA00022617"/>
    </source>
</evidence>
<evidence type="ECO:0000313" key="8">
    <source>
        <dbReference type="Proteomes" id="UP000002320"/>
    </source>
</evidence>
<reference evidence="6" key="1">
    <citation type="submission" date="2007-03" db="EMBL/GenBank/DDBJ databases">
        <title>Annotation of Culex pipiens quinquefasciatus.</title>
        <authorList>
            <consortium name="The Broad Institute Genome Sequencing Platform"/>
            <person name="Atkinson P.W."/>
            <person name="Hemingway J."/>
            <person name="Christensen B.M."/>
            <person name="Higgs S."/>
            <person name="Kodira C."/>
            <person name="Hannick L."/>
            <person name="Megy K."/>
            <person name="O'Leary S."/>
            <person name="Pearson M."/>
            <person name="Haas B.J."/>
            <person name="Mauceli E."/>
            <person name="Wortman J.R."/>
            <person name="Lee N.H."/>
            <person name="Guigo R."/>
            <person name="Stanke M."/>
            <person name="Alvarado L."/>
            <person name="Amedeo P."/>
            <person name="Antoine C.H."/>
            <person name="Arensburger P."/>
            <person name="Bidwell S.L."/>
            <person name="Crawford M."/>
            <person name="Camaro F."/>
            <person name="Devon K."/>
            <person name="Engels R."/>
            <person name="Hammond M."/>
            <person name="Howarth C."/>
            <person name="Koehrsen M."/>
            <person name="Lawson D."/>
            <person name="Montgomery P."/>
            <person name="Nene V."/>
            <person name="Nusbaum C."/>
            <person name="Puiu D."/>
            <person name="Romero-Severson J."/>
            <person name="Severson D.W."/>
            <person name="Shumway M."/>
            <person name="Sisk P."/>
            <person name="Stolte C."/>
            <person name="Zeng Q."/>
            <person name="Eisenstadt E."/>
            <person name="Fraser-Liggett C."/>
            <person name="Strausberg R."/>
            <person name="Galagan J."/>
            <person name="Birren B."/>
            <person name="Collins F.H."/>
        </authorList>
    </citation>
    <scope>NUCLEOTIDE SEQUENCE [LARGE SCALE GENOMIC DNA]</scope>
    <source>
        <strain evidence="6">JHB</strain>
    </source>
</reference>
<sequence>MHNQIDSAWVVIRGNVFDITALYGGGGGTGSRPSSPKKIHQLLLAFAGKDLSGFFTDEGRPLYRISKDGVKVPVFAPVKVKNRATGEYWWNDRSLRIGRITARERPLRVRNSLTFKVQELVVCEEDTIAMIQRKFLRFNGNATNYRWRSNIDISDAAADLRLDKTLTENGIVYDRYPPAPLVWIFYQIPEGMRLDHDQTSGGDSHGQPTITSASSAVPPTTEANNGTSPSSTQVATCSAGS</sequence>
<dbReference type="InParanoid" id="B0WD81"/>
<dbReference type="VEuPathDB" id="VectorBase:CQUJHB005946"/>
<reference evidence="7" key="2">
    <citation type="submission" date="2021-02" db="UniProtKB">
        <authorList>
            <consortium name="EnsemblMetazoa"/>
        </authorList>
    </citation>
    <scope>IDENTIFICATION</scope>
    <source>
        <strain evidence="7">JHB</strain>
    </source>
</reference>
<feature type="compositionally biased region" description="Polar residues" evidence="5">
    <location>
        <begin position="199"/>
        <end position="241"/>
    </location>
</feature>
<gene>
    <name evidence="7" type="primary">6036678</name>
    <name evidence="6" type="ORF">CpipJ_CPIJ005308</name>
</gene>
<dbReference type="InterPro" id="IPR052320">
    <property type="entry name" value="Cytochrome_b5_domain"/>
</dbReference>
<dbReference type="EMBL" id="DS231895">
    <property type="protein sequence ID" value="EDS44353.1"/>
    <property type="molecule type" value="Genomic_DNA"/>
</dbReference>
<dbReference type="Proteomes" id="UP000002320">
    <property type="component" value="Unassembled WGS sequence"/>
</dbReference>
<dbReference type="GO" id="GO:0046872">
    <property type="term" value="F:metal ion binding"/>
    <property type="evidence" value="ECO:0007669"/>
    <property type="project" value="UniProtKB-KW"/>
</dbReference>
<evidence type="ECO:0000256" key="3">
    <source>
        <dbReference type="ARBA" id="ARBA00023004"/>
    </source>
</evidence>
<dbReference type="HOGENOM" id="CLU_081983_1_0_1"/>
<dbReference type="PANTHER" id="PTHR21281">
    <property type="entry name" value="CYTOCHROME B5 DOMAIN-CONTAINING PROTEIN 1"/>
    <property type="match status" value="1"/>
</dbReference>
<keyword evidence="8" id="KW-1185">Reference proteome</keyword>
<proteinExistence type="inferred from homology"/>
<dbReference type="InterPro" id="IPR036400">
    <property type="entry name" value="Cyt_B5-like_heme/steroid_sf"/>
</dbReference>
<accession>B0WD81</accession>
<evidence type="ECO:0008006" key="9">
    <source>
        <dbReference type="Google" id="ProtNLM"/>
    </source>
</evidence>